<keyword evidence="2" id="KW-1185">Reference proteome</keyword>
<evidence type="ECO:0000313" key="2">
    <source>
        <dbReference type="Proteomes" id="UP001164539"/>
    </source>
</evidence>
<sequence>MSDIPSYGNGENQHEAKAIVPKPEILNFELPEDRMMYSTNVGDNAAGSSRSSLRSSLIGMGFAPSLVDRAIEEKGEDDVELLLETLIGYNDPQKSNSQSSDSLDSLFGDKDTTSPPEIPSYVQPKEEPDIMNESDNDAKRASLLTMKFTVNEVDFALDKLGKDAPIDELVDFIIAAQIAENFEKETDNTPHYDGGTLEDSSDETLFGTMDITLHLLEMGFSEYEVSLAIEKFGSDAPISELADKIFSGQIHLSCPRRSRPYGSLKVKAEDFSPDVSQSRKIYMGGTKDFRPDVSQPRKIYMGGTKDFRPDVSQPGKIGTDETNRGKRPKEEYFNDFPAGASQFQHIDLEDNRKGKRPKQEYVDDPSSFLDSSWLEEKVNPNNVASGVQQVFISNPCKSTDKVVAKPPYFFYGNVVNISGDCWMKISQFLYGLGPEFVNAQNFSALSRKEGYVHNLPTSNRFHILPKPPMTIQDAIPHTKKWWPSWDTRKQLSCINSGTSGTSQLCDRLEKLLIDSRGVLSSQQQSDILHRCETLNLLWVGLYKLGPVDCESLEHILGYPVNHTQAAGSSLTPRLESLRHCFQIDTLGYHLSALKSMFPEGLTMLSVFGGIGGAEVALHRLGIKLKGVISVETSEANRRILRRWWEGSGQTGELVQLEDVLALTTKKVDSLIEKFGSIDFVICQNSVPQSSKHPTAAAGIDNLPAFDFSLFYEFVRVLQRVRNMMQRKRYGAYIMQRNPW</sequence>
<organism evidence="1 2">
    <name type="scientific">Melia azedarach</name>
    <name type="common">Chinaberry tree</name>
    <dbReference type="NCBI Taxonomy" id="155640"/>
    <lineage>
        <taxon>Eukaryota</taxon>
        <taxon>Viridiplantae</taxon>
        <taxon>Streptophyta</taxon>
        <taxon>Embryophyta</taxon>
        <taxon>Tracheophyta</taxon>
        <taxon>Spermatophyta</taxon>
        <taxon>Magnoliopsida</taxon>
        <taxon>eudicotyledons</taxon>
        <taxon>Gunneridae</taxon>
        <taxon>Pentapetalae</taxon>
        <taxon>rosids</taxon>
        <taxon>malvids</taxon>
        <taxon>Sapindales</taxon>
        <taxon>Meliaceae</taxon>
        <taxon>Melia</taxon>
    </lineage>
</organism>
<gene>
    <name evidence="1" type="ORF">OWV82_005519</name>
</gene>
<reference evidence="1 2" key="1">
    <citation type="journal article" date="2023" name="Science">
        <title>Complex scaffold remodeling in plant triterpene biosynthesis.</title>
        <authorList>
            <person name="De La Pena R."/>
            <person name="Hodgson H."/>
            <person name="Liu J.C."/>
            <person name="Stephenson M.J."/>
            <person name="Martin A.C."/>
            <person name="Owen C."/>
            <person name="Harkess A."/>
            <person name="Leebens-Mack J."/>
            <person name="Jimenez L.E."/>
            <person name="Osbourn A."/>
            <person name="Sattely E.S."/>
        </authorList>
    </citation>
    <scope>NUCLEOTIDE SEQUENCE [LARGE SCALE GENOMIC DNA]</scope>
    <source>
        <strain evidence="2">cv. JPN11</strain>
        <tissue evidence="1">Leaf</tissue>
    </source>
</reference>
<name>A0ACC1YEK7_MELAZ</name>
<comment type="caution">
    <text evidence="1">The sequence shown here is derived from an EMBL/GenBank/DDBJ whole genome shotgun (WGS) entry which is preliminary data.</text>
</comment>
<evidence type="ECO:0000313" key="1">
    <source>
        <dbReference type="EMBL" id="KAJ4721931.1"/>
    </source>
</evidence>
<proteinExistence type="predicted"/>
<accession>A0ACC1YEK7</accession>
<protein>
    <submittedName>
        <fullName evidence="1">DNA (Cytosine-5)-methyltransferase DRM2-like protein</fullName>
    </submittedName>
</protein>
<dbReference type="Proteomes" id="UP001164539">
    <property type="component" value="Chromosome 3"/>
</dbReference>
<dbReference type="EMBL" id="CM051396">
    <property type="protein sequence ID" value="KAJ4721931.1"/>
    <property type="molecule type" value="Genomic_DNA"/>
</dbReference>